<accession>A0ABD0MML5</accession>
<keyword evidence="3" id="KW-1185">Reference proteome</keyword>
<proteinExistence type="predicted"/>
<name>A0ABD0MML5_CIRMR</name>
<reference evidence="2 3" key="1">
    <citation type="submission" date="2024-05" db="EMBL/GenBank/DDBJ databases">
        <title>Genome sequencing and assembly of Indian major carp, Cirrhinus mrigala (Hamilton, 1822).</title>
        <authorList>
            <person name="Mohindra V."/>
            <person name="Chowdhury L.M."/>
            <person name="Lal K."/>
            <person name="Jena J.K."/>
        </authorList>
    </citation>
    <scope>NUCLEOTIDE SEQUENCE [LARGE SCALE GENOMIC DNA]</scope>
    <source>
        <strain evidence="2">CM1030</strain>
        <tissue evidence="2">Blood</tissue>
    </source>
</reference>
<dbReference type="Gene3D" id="3.30.40.10">
    <property type="entry name" value="Zinc/RING finger domain, C3HC4 (zinc finger)"/>
    <property type="match status" value="1"/>
</dbReference>
<evidence type="ECO:0000313" key="3">
    <source>
        <dbReference type="Proteomes" id="UP001529510"/>
    </source>
</evidence>
<protein>
    <submittedName>
        <fullName evidence="2">Uncharacterized protein</fullName>
    </submittedName>
</protein>
<dbReference type="InterPro" id="IPR013083">
    <property type="entry name" value="Znf_RING/FYVE/PHD"/>
</dbReference>
<gene>
    <name evidence="2" type="ORF">M9458_054601</name>
</gene>
<dbReference type="AlphaFoldDB" id="A0ABD0MML5"/>
<dbReference type="Proteomes" id="UP001529510">
    <property type="component" value="Unassembled WGS sequence"/>
</dbReference>
<dbReference type="EMBL" id="JAMKFB020000306">
    <property type="protein sequence ID" value="KAL0150174.1"/>
    <property type="molecule type" value="Genomic_DNA"/>
</dbReference>
<organism evidence="2 3">
    <name type="scientific">Cirrhinus mrigala</name>
    <name type="common">Mrigala</name>
    <dbReference type="NCBI Taxonomy" id="683832"/>
    <lineage>
        <taxon>Eukaryota</taxon>
        <taxon>Metazoa</taxon>
        <taxon>Chordata</taxon>
        <taxon>Craniata</taxon>
        <taxon>Vertebrata</taxon>
        <taxon>Euteleostomi</taxon>
        <taxon>Actinopterygii</taxon>
        <taxon>Neopterygii</taxon>
        <taxon>Teleostei</taxon>
        <taxon>Ostariophysi</taxon>
        <taxon>Cypriniformes</taxon>
        <taxon>Cyprinidae</taxon>
        <taxon>Labeoninae</taxon>
        <taxon>Labeonini</taxon>
        <taxon>Cirrhinus</taxon>
    </lineage>
</organism>
<comment type="caution">
    <text evidence="2">The sequence shown here is derived from an EMBL/GenBank/DDBJ whole genome shotgun (WGS) entry which is preliminary data.</text>
</comment>
<feature type="non-terminal residue" evidence="2">
    <location>
        <position position="1"/>
    </location>
</feature>
<evidence type="ECO:0000256" key="1">
    <source>
        <dbReference type="SAM" id="MobiDB-lite"/>
    </source>
</evidence>
<feature type="region of interest" description="Disordered" evidence="1">
    <location>
        <begin position="106"/>
        <end position="125"/>
    </location>
</feature>
<feature type="non-terminal residue" evidence="2">
    <location>
        <position position="125"/>
    </location>
</feature>
<sequence>LMICCESCQKRHHVDCVGITEACAHLSDDRDVTNKNRTANGLGEKHEIDSTSVVGIEQPVEEEMDAEKAALPKCIGPGCSNDSLPESVYCGHQCIVRHAAVAMKSLSEPKIETKSAAPPAEPSLK</sequence>
<evidence type="ECO:0000313" key="2">
    <source>
        <dbReference type="EMBL" id="KAL0150174.1"/>
    </source>
</evidence>